<keyword evidence="2" id="KW-1185">Reference proteome</keyword>
<evidence type="ECO:0000313" key="2">
    <source>
        <dbReference type="Proteomes" id="UP000215914"/>
    </source>
</evidence>
<dbReference type="Proteomes" id="UP000215914">
    <property type="component" value="Unassembled WGS sequence"/>
</dbReference>
<comment type="caution">
    <text evidence="1">The sequence shown here is derived from an EMBL/GenBank/DDBJ whole genome shotgun (WGS) entry which is preliminary data.</text>
</comment>
<proteinExistence type="predicted"/>
<evidence type="ECO:0000313" key="1">
    <source>
        <dbReference type="EMBL" id="KAF5754330.1"/>
    </source>
</evidence>
<sequence length="108" mass="12701">MVLLISLEEIRLVHFVVGLTDCASQCNGLAYLVTLRTQNFNRDKEMMEKEVGEHVKMITTKHKRTKWRLMIRSKIPKNRMPQMYNGEFSATTFVLKFLHRSPTFGVHF</sequence>
<dbReference type="AlphaFoldDB" id="A0A9K3GSY8"/>
<reference evidence="1" key="1">
    <citation type="journal article" date="2017" name="Nature">
        <title>The sunflower genome provides insights into oil metabolism, flowering and Asterid evolution.</title>
        <authorList>
            <person name="Badouin H."/>
            <person name="Gouzy J."/>
            <person name="Grassa C.J."/>
            <person name="Murat F."/>
            <person name="Staton S.E."/>
            <person name="Cottret L."/>
            <person name="Lelandais-Briere C."/>
            <person name="Owens G.L."/>
            <person name="Carrere S."/>
            <person name="Mayjonade B."/>
            <person name="Legrand L."/>
            <person name="Gill N."/>
            <person name="Kane N.C."/>
            <person name="Bowers J.E."/>
            <person name="Hubner S."/>
            <person name="Bellec A."/>
            <person name="Berard A."/>
            <person name="Berges H."/>
            <person name="Blanchet N."/>
            <person name="Boniface M.C."/>
            <person name="Brunel D."/>
            <person name="Catrice O."/>
            <person name="Chaidir N."/>
            <person name="Claudel C."/>
            <person name="Donnadieu C."/>
            <person name="Faraut T."/>
            <person name="Fievet G."/>
            <person name="Helmstetter N."/>
            <person name="King M."/>
            <person name="Knapp S.J."/>
            <person name="Lai Z."/>
            <person name="Le Paslier M.C."/>
            <person name="Lippi Y."/>
            <person name="Lorenzon L."/>
            <person name="Mandel J.R."/>
            <person name="Marage G."/>
            <person name="Marchand G."/>
            <person name="Marquand E."/>
            <person name="Bret-Mestries E."/>
            <person name="Morien E."/>
            <person name="Nambeesan S."/>
            <person name="Nguyen T."/>
            <person name="Pegot-Espagnet P."/>
            <person name="Pouilly N."/>
            <person name="Raftis F."/>
            <person name="Sallet E."/>
            <person name="Schiex T."/>
            <person name="Thomas J."/>
            <person name="Vandecasteele C."/>
            <person name="Vares D."/>
            <person name="Vear F."/>
            <person name="Vautrin S."/>
            <person name="Crespi M."/>
            <person name="Mangin B."/>
            <person name="Burke J.M."/>
            <person name="Salse J."/>
            <person name="Munos S."/>
            <person name="Vincourt P."/>
            <person name="Rieseberg L.H."/>
            <person name="Langlade N.B."/>
        </authorList>
    </citation>
    <scope>NUCLEOTIDE SEQUENCE</scope>
    <source>
        <tissue evidence="1">Leaves</tissue>
    </source>
</reference>
<gene>
    <name evidence="1" type="ORF">HanXRQr2_Chr17g0789941</name>
</gene>
<name>A0A9K3GSY8_HELAN</name>
<organism evidence="1 2">
    <name type="scientific">Helianthus annuus</name>
    <name type="common">Common sunflower</name>
    <dbReference type="NCBI Taxonomy" id="4232"/>
    <lineage>
        <taxon>Eukaryota</taxon>
        <taxon>Viridiplantae</taxon>
        <taxon>Streptophyta</taxon>
        <taxon>Embryophyta</taxon>
        <taxon>Tracheophyta</taxon>
        <taxon>Spermatophyta</taxon>
        <taxon>Magnoliopsida</taxon>
        <taxon>eudicotyledons</taxon>
        <taxon>Gunneridae</taxon>
        <taxon>Pentapetalae</taxon>
        <taxon>asterids</taxon>
        <taxon>campanulids</taxon>
        <taxon>Asterales</taxon>
        <taxon>Asteraceae</taxon>
        <taxon>Asteroideae</taxon>
        <taxon>Heliantheae alliance</taxon>
        <taxon>Heliantheae</taxon>
        <taxon>Helianthus</taxon>
    </lineage>
</organism>
<dbReference type="EMBL" id="MNCJ02000332">
    <property type="protein sequence ID" value="KAF5754330.1"/>
    <property type="molecule type" value="Genomic_DNA"/>
</dbReference>
<accession>A0A9K3GSY8</accession>
<protein>
    <submittedName>
        <fullName evidence="1">Uncharacterized protein</fullName>
    </submittedName>
</protein>
<dbReference type="Gramene" id="mRNA:HanXRQr2_Chr17g0789941">
    <property type="protein sequence ID" value="mRNA:HanXRQr2_Chr17g0789941"/>
    <property type="gene ID" value="HanXRQr2_Chr17g0789941"/>
</dbReference>
<reference evidence="1" key="2">
    <citation type="submission" date="2020-06" db="EMBL/GenBank/DDBJ databases">
        <title>Helianthus annuus Genome sequencing and assembly Release 2.</title>
        <authorList>
            <person name="Gouzy J."/>
            <person name="Langlade N."/>
            <person name="Munos S."/>
        </authorList>
    </citation>
    <scope>NUCLEOTIDE SEQUENCE</scope>
    <source>
        <tissue evidence="1">Leaves</tissue>
    </source>
</reference>